<reference evidence="8 9" key="1">
    <citation type="submission" date="2005-10" db="EMBL/GenBank/DDBJ databases">
        <title>Complete sequence of Geobacter metallireducens GS-15.</title>
        <authorList>
            <consortium name="US DOE Joint Genome Institute"/>
            <person name="Copeland A."/>
            <person name="Lucas S."/>
            <person name="Lapidus A."/>
            <person name="Barry K."/>
            <person name="Detter J.C."/>
            <person name="Glavina T."/>
            <person name="Hammon N."/>
            <person name="Israni S."/>
            <person name="Pitluck S."/>
            <person name="Di Bartolo G."/>
            <person name="Chain P."/>
            <person name="Schmutz J."/>
            <person name="Larimer F."/>
            <person name="Land M."/>
            <person name="Kyrpides N."/>
            <person name="Ivanova N."/>
            <person name="Richardson P."/>
        </authorList>
    </citation>
    <scope>NUCLEOTIDE SEQUENCE [LARGE SCALE GENOMIC DNA]</scope>
    <source>
        <strain evidence="9">ATCC 53774 / DSM 7210 / GS-15</strain>
    </source>
</reference>
<dbReference type="AlphaFoldDB" id="Q39U33"/>
<feature type="transmembrane region" description="Helical" evidence="7">
    <location>
        <begin position="12"/>
        <end position="33"/>
    </location>
</feature>
<dbReference type="Pfam" id="PF13440">
    <property type="entry name" value="Polysacc_synt_3"/>
    <property type="match status" value="1"/>
</dbReference>
<evidence type="ECO:0000313" key="8">
    <source>
        <dbReference type="EMBL" id="ABB32241.1"/>
    </source>
</evidence>
<dbReference type="PANTHER" id="PTHR30250">
    <property type="entry name" value="PST FAMILY PREDICTED COLANIC ACID TRANSPORTER"/>
    <property type="match status" value="1"/>
</dbReference>
<feature type="transmembrane region" description="Helical" evidence="7">
    <location>
        <begin position="145"/>
        <end position="164"/>
    </location>
</feature>
<feature type="transmembrane region" description="Helical" evidence="7">
    <location>
        <begin position="170"/>
        <end position="191"/>
    </location>
</feature>
<evidence type="ECO:0000313" key="9">
    <source>
        <dbReference type="Proteomes" id="UP000007073"/>
    </source>
</evidence>
<dbReference type="HOGENOM" id="CLU_026911_3_1_7"/>
<feature type="transmembrane region" description="Helical" evidence="7">
    <location>
        <begin position="446"/>
        <end position="466"/>
    </location>
</feature>
<evidence type="ECO:0000256" key="1">
    <source>
        <dbReference type="ARBA" id="ARBA00004651"/>
    </source>
</evidence>
<dbReference type="Proteomes" id="UP000007073">
    <property type="component" value="Chromosome"/>
</dbReference>
<evidence type="ECO:0000256" key="3">
    <source>
        <dbReference type="ARBA" id="ARBA00022475"/>
    </source>
</evidence>
<dbReference type="GO" id="GO:0005886">
    <property type="term" value="C:plasma membrane"/>
    <property type="evidence" value="ECO:0007669"/>
    <property type="project" value="UniProtKB-SubCell"/>
</dbReference>
<reference evidence="8 9" key="2">
    <citation type="journal article" date="2009" name="BMC Microbiol.">
        <title>The genome sequence of Geobacter metallireducens: features of metabolism, physiology and regulation common and dissimilar to Geobacter sulfurreducens.</title>
        <authorList>
            <person name="Aklujkar M."/>
            <person name="Krushkal J."/>
            <person name="DiBartolo G."/>
            <person name="Lapidus A."/>
            <person name="Land M.L."/>
            <person name="Lovley D.R."/>
        </authorList>
    </citation>
    <scope>NUCLEOTIDE SEQUENCE [LARGE SCALE GENOMIC DNA]</scope>
    <source>
        <strain evidence="9">ATCC 53774 / DSM 7210 / GS-15</strain>
    </source>
</reference>
<feature type="transmembrane region" description="Helical" evidence="7">
    <location>
        <begin position="88"/>
        <end position="107"/>
    </location>
</feature>
<proteinExistence type="inferred from homology"/>
<sequence>MTSLKKKTFENVAYIGVARIVALVFQSIANIILSRALTSSDYGLVGFATIFVNFFSQFSDLGLNSAVVHRKQLDDTALHTGFTMKLGIGLFLYIIAFCASGLAVFFFDNPGVVGVIKLLALNFIINSFSFIPTTMLKRELDYKKIASATVCQTMVNSSLAMILALAGFKYWSIVIANICATLAMILTLNYLKPVKIKFAFDRESARQFMSYGTSLSLTGFIVFTIFNVDNFIIGAVKGSTELGYYMIAFNWGSIICVILGTVVNSVLFPTFSRMEQDRGRIKRSYFRVLEYVSFVGILANVTLLLISRDFLVHVLGHGTDKWLPALQSLRILCAYGIVRFLLEPLGNVLMALDMNKVLLKTTALSAIIEVVLIYPMLKFYGIEGVSLLITATYLVQYGIYYPIVKKTTDIQFSEFVSATKDAFLSASVIIALSLFLRDYFSAESVMGVVAKVIVIAFIYFVLHGLLNKWKLVREAREMLLGVR</sequence>
<dbReference type="CDD" id="cd13127">
    <property type="entry name" value="MATE_tuaB_like"/>
    <property type="match status" value="1"/>
</dbReference>
<dbReference type="eggNOG" id="COG2244">
    <property type="taxonomic scope" value="Bacteria"/>
</dbReference>
<dbReference type="InterPro" id="IPR050833">
    <property type="entry name" value="Poly_Biosynth_Transport"/>
</dbReference>
<protein>
    <submittedName>
        <fullName evidence="8">Undecaprenyl-diphospho-oligosaccharide flippase</fullName>
    </submittedName>
</protein>
<dbReference type="PANTHER" id="PTHR30250:SF10">
    <property type="entry name" value="LIPOPOLYSACCHARIDE BIOSYNTHESIS PROTEIN WZXC"/>
    <property type="match status" value="1"/>
</dbReference>
<keyword evidence="4 7" id="KW-0812">Transmembrane</keyword>
<evidence type="ECO:0000256" key="6">
    <source>
        <dbReference type="ARBA" id="ARBA00023136"/>
    </source>
</evidence>
<evidence type="ECO:0000256" key="4">
    <source>
        <dbReference type="ARBA" id="ARBA00022692"/>
    </source>
</evidence>
<feature type="transmembrane region" description="Helical" evidence="7">
    <location>
        <begin position="212"/>
        <end position="236"/>
    </location>
</feature>
<feature type="transmembrane region" description="Helical" evidence="7">
    <location>
        <begin position="45"/>
        <end position="67"/>
    </location>
</feature>
<feature type="transmembrane region" description="Helical" evidence="7">
    <location>
        <begin position="113"/>
        <end position="133"/>
    </location>
</feature>
<keyword evidence="3" id="KW-1003">Cell membrane</keyword>
<feature type="transmembrane region" description="Helical" evidence="7">
    <location>
        <begin position="242"/>
        <end position="267"/>
    </location>
</feature>
<evidence type="ECO:0000256" key="7">
    <source>
        <dbReference type="SAM" id="Phobius"/>
    </source>
</evidence>
<organism evidence="8 9">
    <name type="scientific">Geobacter metallireducens (strain ATCC 53774 / DSM 7210 / GS-15)</name>
    <dbReference type="NCBI Taxonomy" id="269799"/>
    <lineage>
        <taxon>Bacteria</taxon>
        <taxon>Pseudomonadati</taxon>
        <taxon>Thermodesulfobacteriota</taxon>
        <taxon>Desulfuromonadia</taxon>
        <taxon>Geobacterales</taxon>
        <taxon>Geobacteraceae</taxon>
        <taxon>Geobacter</taxon>
    </lineage>
</organism>
<dbReference type="RefSeq" id="WP_004512938.1">
    <property type="nucleotide sequence ID" value="NC_007517.1"/>
</dbReference>
<feature type="transmembrane region" description="Helical" evidence="7">
    <location>
        <begin position="380"/>
        <end position="401"/>
    </location>
</feature>
<keyword evidence="9" id="KW-1185">Reference proteome</keyword>
<comment type="similarity">
    <text evidence="2">Belongs to the polysaccharide synthase family.</text>
</comment>
<name>Q39U33_GEOMG</name>
<keyword evidence="6 7" id="KW-0472">Membrane</keyword>
<comment type="subcellular location">
    <subcellularLocation>
        <location evidence="1">Cell membrane</location>
        <topology evidence="1">Multi-pass membrane protein</topology>
    </subcellularLocation>
</comment>
<accession>Q39U33</accession>
<keyword evidence="5 7" id="KW-1133">Transmembrane helix</keyword>
<dbReference type="EMBL" id="CP000148">
    <property type="protein sequence ID" value="ABB32241.1"/>
    <property type="molecule type" value="Genomic_DNA"/>
</dbReference>
<dbReference type="STRING" id="269799.Gmet_2012"/>
<feature type="transmembrane region" description="Helical" evidence="7">
    <location>
        <begin position="288"/>
        <end position="307"/>
    </location>
</feature>
<evidence type="ECO:0000256" key="5">
    <source>
        <dbReference type="ARBA" id="ARBA00022989"/>
    </source>
</evidence>
<gene>
    <name evidence="8" type="ordered locus">Gmet_2012</name>
</gene>
<feature type="transmembrane region" description="Helical" evidence="7">
    <location>
        <begin position="422"/>
        <end position="440"/>
    </location>
</feature>
<evidence type="ECO:0000256" key="2">
    <source>
        <dbReference type="ARBA" id="ARBA00007430"/>
    </source>
</evidence>
<dbReference type="KEGG" id="gme:Gmet_2012"/>